<evidence type="ECO:0000313" key="2">
    <source>
        <dbReference type="EMBL" id="CCD01509.1"/>
    </source>
</evidence>
<gene>
    <name evidence="2" type="ORF">AZOBR_p210173</name>
</gene>
<keyword evidence="3" id="KW-1185">Reference proteome</keyword>
<protein>
    <submittedName>
        <fullName evidence="2">Uncharacterized protein</fullName>
    </submittedName>
</protein>
<dbReference type="KEGG" id="abs:AZOBR_p210173"/>
<geneLocation type="plasmid" evidence="2 3">
    <name>AZOBR_p2</name>
</geneLocation>
<sequence>MSPADGSAAFAVEETRLRPLDLRHVVIQPAIAHPSSANGLHNVVRSLIAEQRAMGDDARLCLFSDDPDALTGIPADCPGATLPPRRTAAVRAVADHHGRDSRPPARRRGTGHGGAHPWRGEAAVRGARPPGCTGAASPMA</sequence>
<evidence type="ECO:0000256" key="1">
    <source>
        <dbReference type="SAM" id="MobiDB-lite"/>
    </source>
</evidence>
<reference evidence="2 3" key="1">
    <citation type="journal article" date="2011" name="PLoS Genet.">
        <title>Azospirillum genomes reveal transition of bacteria from aquatic to terrestrial environments.</title>
        <authorList>
            <person name="Wisniewski-Dye F."/>
            <person name="Borziak K."/>
            <person name="Khalsa-Moyers G."/>
            <person name="Alexandre G."/>
            <person name="Sukharnikov L.O."/>
            <person name="Wuichet K."/>
            <person name="Hurst G.B."/>
            <person name="McDonald W.H."/>
            <person name="Robertson J.S."/>
            <person name="Barbe V."/>
            <person name="Calteau A."/>
            <person name="Rouy Z."/>
            <person name="Mangenot S."/>
            <person name="Prigent-Combaret C."/>
            <person name="Normand P."/>
            <person name="Boyer M."/>
            <person name="Siguier P."/>
            <person name="Dessaux Y."/>
            <person name="Elmerich C."/>
            <person name="Condemine G."/>
            <person name="Krishnen G."/>
            <person name="Kennedy I."/>
            <person name="Paterson A.H."/>
            <person name="Gonzalez V."/>
            <person name="Mavingui P."/>
            <person name="Zhulin I.B."/>
        </authorList>
    </citation>
    <scope>NUCLEOTIDE SEQUENCE [LARGE SCALE GENOMIC DNA]</scope>
    <source>
        <strain evidence="2 3">Sp245</strain>
    </source>
</reference>
<name>A0A9P1JX95_9PROT</name>
<feature type="region of interest" description="Disordered" evidence="1">
    <location>
        <begin position="89"/>
        <end position="140"/>
    </location>
</feature>
<dbReference type="RefSeq" id="WP_014241854.1">
    <property type="nucleotide sequence ID" value="NC_016618.1"/>
</dbReference>
<keyword evidence="2" id="KW-0614">Plasmid</keyword>
<accession>A0A9P1JX95</accession>
<organism evidence="2 3">
    <name type="scientific">Azospirillum baldaniorum</name>
    <dbReference type="NCBI Taxonomy" id="1064539"/>
    <lineage>
        <taxon>Bacteria</taxon>
        <taxon>Pseudomonadati</taxon>
        <taxon>Pseudomonadota</taxon>
        <taxon>Alphaproteobacteria</taxon>
        <taxon>Rhodospirillales</taxon>
        <taxon>Azospirillaceae</taxon>
        <taxon>Azospirillum</taxon>
    </lineage>
</organism>
<proteinExistence type="predicted"/>
<dbReference type="EMBL" id="HE577329">
    <property type="protein sequence ID" value="CCD01509.1"/>
    <property type="molecule type" value="Genomic_DNA"/>
</dbReference>
<dbReference type="AlphaFoldDB" id="A0A9P1JX95"/>
<evidence type="ECO:0000313" key="3">
    <source>
        <dbReference type="Proteomes" id="UP000007319"/>
    </source>
</evidence>
<dbReference type="Proteomes" id="UP000007319">
    <property type="component" value="Plasmid AZOBR_p2"/>
</dbReference>
<feature type="compositionally biased region" description="Basic and acidic residues" evidence="1">
    <location>
        <begin position="93"/>
        <end position="103"/>
    </location>
</feature>